<dbReference type="GO" id="GO:0004475">
    <property type="term" value="F:mannose-1-phosphate guanylyltransferase (GTP) activity"/>
    <property type="evidence" value="ECO:0007669"/>
    <property type="project" value="InterPro"/>
</dbReference>
<keyword evidence="2" id="KW-0413">Isomerase</keyword>
<evidence type="ECO:0000313" key="6">
    <source>
        <dbReference type="Proteomes" id="UP000259173"/>
    </source>
</evidence>
<dbReference type="InterPro" id="IPR005835">
    <property type="entry name" value="NTP_transferase_dom"/>
</dbReference>
<dbReference type="SUPFAM" id="SSF53448">
    <property type="entry name" value="Nucleotide-diphospho-sugar transferases"/>
    <property type="match status" value="1"/>
</dbReference>
<dbReference type="Proteomes" id="UP000259173">
    <property type="component" value="Unassembled WGS sequence"/>
</dbReference>
<protein>
    <recommendedName>
        <fullName evidence="4">Nucleotidyl transferase domain-containing protein</fullName>
    </recommendedName>
</protein>
<name>A0A3B9L483_9PROT</name>
<dbReference type="PANTHER" id="PTHR46390">
    <property type="entry name" value="MANNOSE-1-PHOSPHATE GUANYLYLTRANSFERASE"/>
    <property type="match status" value="1"/>
</dbReference>
<dbReference type="InterPro" id="IPR029044">
    <property type="entry name" value="Nucleotide-diphossugar_trans"/>
</dbReference>
<dbReference type="InterPro" id="IPR010819">
    <property type="entry name" value="AGE/CE"/>
</dbReference>
<sequence length="779" mass="84989">MRGSLNGPEPFFARNRHRQPTPKSTPPMSATAQSHWTVAPFRLATSIHFVSGRKTMLTNTHTVRPFILCGGSGTRLWPLSTREMPKQFHVLSGRHAMISETANRLPNNISGTPVAPVVAIAGAQWRSLLRQHLPGAGFLLEPFGRNSAPAVAAAALSADSDDLVLILPADHHIGDIPAFHEALSRAVEAATTGALVTFGLHPEYAATGYGYIELNSTADAELSAAPVSRFVEKPDEPTAKAFLDGGRHLWNAGIFLFKASSMIEALEIHAPDILNSVRNSLPTTGPLSIGEERLFQRKSFSEAPSISIDYAIMEKADNVMVVPVAMDWTDLGDFRALHAIRAPSGESLLSGPTAETGCRGNLVYSTGPRVAVHDLEGIVVAASPSGVLVSRLDSAAGIRGAVEAASRTTAPNFNPDLTARARAFIRDAMLPCWGEYGWDEKNGGFVEALAGDLCPQTAKPRRGRVAPRQVFTFSTALNIGWDKDGIASRLVDQGLKFIDGPARSPEGGWSHVLAPDQTPLDTRRDLYDHAFVALGTSRAFDATGDDTAERLAVEAFEFIDTYLRDDGPGYTSPETADGKKLANPHMHLLEASLVWYEASGDPIARDRIDLLCGLFESHMFDNRTGALDEVFEQDWSIDRAGECAPIEPGHCYEWAWLLSEVQRLTGRDTASWARRLILFADRFGRDEQGFSFDGVSRTGDPVLPTKRLWPQLERFRARLRFPETAAPGEADRELERLFALYLIEGTPSWYDRLEPDYAPSGTLLPASMPYHFMTALGAL</sequence>
<dbReference type="AlphaFoldDB" id="A0A3B9L483"/>
<gene>
    <name evidence="5" type="ORF">DCG65_12040</name>
</gene>
<dbReference type="SUPFAM" id="SSF159283">
    <property type="entry name" value="Guanosine diphospho-D-mannose pyrophosphorylase/mannose-6-phosphate isomerase linker domain"/>
    <property type="match status" value="1"/>
</dbReference>
<comment type="caution">
    <text evidence="5">The sequence shown here is derived from an EMBL/GenBank/DDBJ whole genome shotgun (WGS) entry which is preliminary data.</text>
</comment>
<dbReference type="GO" id="GO:0005975">
    <property type="term" value="P:carbohydrate metabolic process"/>
    <property type="evidence" value="ECO:0007669"/>
    <property type="project" value="InterPro"/>
</dbReference>
<dbReference type="Gene3D" id="3.90.550.10">
    <property type="entry name" value="Spore Coat Polysaccharide Biosynthesis Protein SpsA, Chain A"/>
    <property type="match status" value="1"/>
</dbReference>
<dbReference type="InterPro" id="IPR012341">
    <property type="entry name" value="6hp_glycosidase-like_sf"/>
</dbReference>
<dbReference type="GO" id="GO:0016853">
    <property type="term" value="F:isomerase activity"/>
    <property type="evidence" value="ECO:0007669"/>
    <property type="project" value="UniProtKB-KW"/>
</dbReference>
<evidence type="ECO:0000256" key="1">
    <source>
        <dbReference type="ARBA" id="ARBA00008558"/>
    </source>
</evidence>
<evidence type="ECO:0000259" key="4">
    <source>
        <dbReference type="Pfam" id="PF00483"/>
    </source>
</evidence>
<accession>A0A3B9L483</accession>
<dbReference type="Pfam" id="PF07221">
    <property type="entry name" value="GlcNAc_2-epim"/>
    <property type="match status" value="1"/>
</dbReference>
<dbReference type="Pfam" id="PF00483">
    <property type="entry name" value="NTP_transferase"/>
    <property type="match status" value="1"/>
</dbReference>
<organism evidence="5 6">
    <name type="scientific">Hyphomonas atlantica</name>
    <dbReference type="NCBI Taxonomy" id="1280948"/>
    <lineage>
        <taxon>Bacteria</taxon>
        <taxon>Pseudomonadati</taxon>
        <taxon>Pseudomonadota</taxon>
        <taxon>Alphaproteobacteria</taxon>
        <taxon>Hyphomonadales</taxon>
        <taxon>Hyphomonadaceae</taxon>
        <taxon>Hyphomonas</taxon>
    </lineage>
</organism>
<dbReference type="Gene3D" id="1.50.10.10">
    <property type="match status" value="1"/>
</dbReference>
<dbReference type="InterPro" id="IPR051161">
    <property type="entry name" value="Mannose-6P_isomerase_type2"/>
</dbReference>
<dbReference type="PANTHER" id="PTHR46390:SF1">
    <property type="entry name" value="MANNOSE-1-PHOSPHATE GUANYLYLTRANSFERASE"/>
    <property type="match status" value="1"/>
</dbReference>
<evidence type="ECO:0000256" key="3">
    <source>
        <dbReference type="SAM" id="MobiDB-lite"/>
    </source>
</evidence>
<dbReference type="GO" id="GO:0009298">
    <property type="term" value="P:GDP-mannose biosynthetic process"/>
    <property type="evidence" value="ECO:0007669"/>
    <property type="project" value="TreeGrafter"/>
</dbReference>
<dbReference type="EMBL" id="DMBR01000364">
    <property type="protein sequence ID" value="HAE95283.1"/>
    <property type="molecule type" value="Genomic_DNA"/>
</dbReference>
<proteinExistence type="inferred from homology"/>
<evidence type="ECO:0000256" key="2">
    <source>
        <dbReference type="ARBA" id="ARBA00023235"/>
    </source>
</evidence>
<evidence type="ECO:0000313" key="5">
    <source>
        <dbReference type="EMBL" id="HAE95283.1"/>
    </source>
</evidence>
<dbReference type="InterPro" id="IPR008928">
    <property type="entry name" value="6-hairpin_glycosidase_sf"/>
</dbReference>
<dbReference type="CDD" id="cd02509">
    <property type="entry name" value="GDP-M1P_Guanylyltransferase"/>
    <property type="match status" value="1"/>
</dbReference>
<comment type="similarity">
    <text evidence="1">Belongs to the N-acylglucosamine 2-epimerase family.</text>
</comment>
<feature type="region of interest" description="Disordered" evidence="3">
    <location>
        <begin position="1"/>
        <end position="31"/>
    </location>
</feature>
<dbReference type="InterPro" id="IPR049577">
    <property type="entry name" value="GMPP_N"/>
</dbReference>
<reference evidence="5 6" key="1">
    <citation type="journal article" date="2018" name="Nat. Biotechnol.">
        <title>A standardized bacterial taxonomy based on genome phylogeny substantially revises the tree of life.</title>
        <authorList>
            <person name="Parks D.H."/>
            <person name="Chuvochina M."/>
            <person name="Waite D.W."/>
            <person name="Rinke C."/>
            <person name="Skarshewski A."/>
            <person name="Chaumeil P.A."/>
            <person name="Hugenholtz P."/>
        </authorList>
    </citation>
    <scope>NUCLEOTIDE SEQUENCE [LARGE SCALE GENOMIC DNA]</scope>
    <source>
        <strain evidence="5">UBA8557</strain>
    </source>
</reference>
<dbReference type="SUPFAM" id="SSF48208">
    <property type="entry name" value="Six-hairpin glycosidases"/>
    <property type="match status" value="1"/>
</dbReference>
<feature type="domain" description="Nucleotidyl transferase" evidence="4">
    <location>
        <begin position="65"/>
        <end position="340"/>
    </location>
</feature>